<dbReference type="EMBL" id="OV725081">
    <property type="protein sequence ID" value="CAH1400932.1"/>
    <property type="molecule type" value="Genomic_DNA"/>
</dbReference>
<keyword evidence="2" id="KW-1185">Reference proteome</keyword>
<gene>
    <name evidence="1" type="ORF">NEZAVI_LOCUS10066</name>
</gene>
<proteinExistence type="predicted"/>
<evidence type="ECO:0000313" key="2">
    <source>
        <dbReference type="Proteomes" id="UP001152798"/>
    </source>
</evidence>
<organism evidence="1 2">
    <name type="scientific">Nezara viridula</name>
    <name type="common">Southern green stink bug</name>
    <name type="synonym">Cimex viridulus</name>
    <dbReference type="NCBI Taxonomy" id="85310"/>
    <lineage>
        <taxon>Eukaryota</taxon>
        <taxon>Metazoa</taxon>
        <taxon>Ecdysozoa</taxon>
        <taxon>Arthropoda</taxon>
        <taxon>Hexapoda</taxon>
        <taxon>Insecta</taxon>
        <taxon>Pterygota</taxon>
        <taxon>Neoptera</taxon>
        <taxon>Paraneoptera</taxon>
        <taxon>Hemiptera</taxon>
        <taxon>Heteroptera</taxon>
        <taxon>Panheteroptera</taxon>
        <taxon>Pentatomomorpha</taxon>
        <taxon>Pentatomoidea</taxon>
        <taxon>Pentatomidae</taxon>
        <taxon>Pentatominae</taxon>
        <taxon>Nezara</taxon>
    </lineage>
</organism>
<protein>
    <submittedName>
        <fullName evidence="1">Uncharacterized protein</fullName>
    </submittedName>
</protein>
<reference evidence="1" key="1">
    <citation type="submission" date="2022-01" db="EMBL/GenBank/DDBJ databases">
        <authorList>
            <person name="King R."/>
        </authorList>
    </citation>
    <scope>NUCLEOTIDE SEQUENCE</scope>
</reference>
<name>A0A9P0MSF1_NEZVI</name>
<accession>A0A9P0MSF1</accession>
<sequence length="68" mass="7984">MLNQKLQNKNEHIIFIKFILNNLCKYKANVQYLNSTILQQDNCILFIRSLSTKCLVATKKDSFYGEVQ</sequence>
<evidence type="ECO:0000313" key="1">
    <source>
        <dbReference type="EMBL" id="CAH1400932.1"/>
    </source>
</evidence>
<dbReference type="Proteomes" id="UP001152798">
    <property type="component" value="Chromosome 5"/>
</dbReference>
<dbReference type="AlphaFoldDB" id="A0A9P0MSF1"/>